<dbReference type="PANTHER" id="PTHR11985:SF15">
    <property type="entry name" value="GLYCEROL-3-PHOSPHATE DEHYDROGENASE, MITOCHONDRIAL"/>
    <property type="match status" value="1"/>
</dbReference>
<comment type="similarity">
    <text evidence="2">Belongs to the FAD-dependent glycerol-3-phosphate dehydrogenase family.</text>
</comment>
<dbReference type="AlphaFoldDB" id="A0A1G7Q6J6"/>
<dbReference type="OrthoDB" id="9766796at2"/>
<keyword evidence="5" id="KW-0560">Oxidoreductase</keyword>
<dbReference type="Gene3D" id="3.30.9.10">
    <property type="entry name" value="D-Amino Acid Oxidase, subunit A, domain 2"/>
    <property type="match status" value="1"/>
</dbReference>
<keyword evidence="3" id="KW-0285">Flavoprotein</keyword>
<dbReference type="InterPro" id="IPR036188">
    <property type="entry name" value="FAD/NAD-bd_sf"/>
</dbReference>
<reference evidence="8 9" key="1">
    <citation type="submission" date="2016-10" db="EMBL/GenBank/DDBJ databases">
        <authorList>
            <person name="de Groot N.N."/>
        </authorList>
    </citation>
    <scope>NUCLEOTIDE SEQUENCE [LARGE SCALE GENOMIC DNA]</scope>
    <source>
        <strain evidence="8 9">DSM 27375</strain>
    </source>
</reference>
<dbReference type="InterPro" id="IPR006076">
    <property type="entry name" value="FAD-dep_OxRdtase"/>
</dbReference>
<dbReference type="PROSITE" id="PS00978">
    <property type="entry name" value="FAD_G3PDH_2"/>
    <property type="match status" value="1"/>
</dbReference>
<dbReference type="Proteomes" id="UP000182284">
    <property type="component" value="Unassembled WGS sequence"/>
</dbReference>
<keyword evidence="4" id="KW-0274">FAD</keyword>
<dbReference type="SUPFAM" id="SSF51905">
    <property type="entry name" value="FAD/NAD(P)-binding domain"/>
    <property type="match status" value="1"/>
</dbReference>
<dbReference type="Pfam" id="PF01266">
    <property type="entry name" value="DAO"/>
    <property type="match status" value="1"/>
</dbReference>
<dbReference type="Gene3D" id="1.10.8.870">
    <property type="entry name" value="Alpha-glycerophosphate oxidase, cap domain"/>
    <property type="match status" value="1"/>
</dbReference>
<name>A0A1G7Q6J6_9RHOB</name>
<evidence type="ECO:0000256" key="4">
    <source>
        <dbReference type="ARBA" id="ARBA00022827"/>
    </source>
</evidence>
<accession>A0A1G7Q6J6</accession>
<sequence>MRRRDEMIERLRTKALPDILIIGGGINGVGTFRDLAAQNVPVLLVEAGDFSSGTSATPSRLIHGGLRYLETGEAALVRESLTERNLLLKNACHIVQPLPVWVPLRSWFGGTFGAIARFLKLTRTPGRKGAIPVKLGLMLYDAFGRTQQTMPDHRLLTRRQARAEVPVLAPDIRAVAEYYDARITHPERLVMELVADAEAECPESLAIPYLKAISQENGRVTLRDMSNGETFEITPRLVINASGAWVDEVQSGLGFSGRLMGGTRGSHLVLKQPVLAQKLAGKMLYFETDDHRACLIYPMGEDRVFLGTTDIRSDDPGDNFCTDAEIDYLFKVLRPILPNEELRREDIIFTIAGVRPLPLQEAGVTGAISRDHRLDSFPATADRPFETLTLVGGKWTTYRAFAEQVSDVVLQRQNLPRQASTADRAIGGAAGYPFDAADRQVWANRLARDTGLTPERCAMLAQRYGARASAVAKAECADPRQFVSIRDYSPAEISLICTQERVTRLDDIVLRRTLMGFEGALNENGINELAEVAAAALGWTDDHRATEIKQTTQLLRDRHRATIRGSL</sequence>
<comment type="cofactor">
    <cofactor evidence="1">
        <name>FAD</name>
        <dbReference type="ChEBI" id="CHEBI:57692"/>
    </cofactor>
</comment>
<dbReference type="GO" id="GO:0004368">
    <property type="term" value="F:glycerol-3-phosphate dehydrogenase (quinone) activity"/>
    <property type="evidence" value="ECO:0007669"/>
    <property type="project" value="InterPro"/>
</dbReference>
<evidence type="ECO:0000259" key="6">
    <source>
        <dbReference type="Pfam" id="PF01266"/>
    </source>
</evidence>
<feature type="domain" description="Alpha-glycerophosphate oxidase C-terminal" evidence="7">
    <location>
        <begin position="420"/>
        <end position="543"/>
    </location>
</feature>
<dbReference type="RefSeq" id="WP_074646070.1">
    <property type="nucleotide sequence ID" value="NZ_FNBL01000009.1"/>
</dbReference>
<evidence type="ECO:0000256" key="1">
    <source>
        <dbReference type="ARBA" id="ARBA00001974"/>
    </source>
</evidence>
<gene>
    <name evidence="8" type="ORF">SAMN04488117_10929</name>
</gene>
<evidence type="ECO:0000256" key="5">
    <source>
        <dbReference type="ARBA" id="ARBA00023002"/>
    </source>
</evidence>
<dbReference type="InterPro" id="IPR031656">
    <property type="entry name" value="DAO_C"/>
</dbReference>
<evidence type="ECO:0000256" key="3">
    <source>
        <dbReference type="ARBA" id="ARBA00022630"/>
    </source>
</evidence>
<dbReference type="PANTHER" id="PTHR11985">
    <property type="entry name" value="GLYCEROL-3-PHOSPHATE DEHYDROGENASE"/>
    <property type="match status" value="1"/>
</dbReference>
<feature type="domain" description="FAD dependent oxidoreductase" evidence="6">
    <location>
        <begin position="18"/>
        <end position="365"/>
    </location>
</feature>
<proteinExistence type="inferred from homology"/>
<dbReference type="EMBL" id="FNBL01000009">
    <property type="protein sequence ID" value="SDF94207.1"/>
    <property type="molecule type" value="Genomic_DNA"/>
</dbReference>
<evidence type="ECO:0000259" key="7">
    <source>
        <dbReference type="Pfam" id="PF16901"/>
    </source>
</evidence>
<evidence type="ECO:0000313" key="8">
    <source>
        <dbReference type="EMBL" id="SDF94207.1"/>
    </source>
</evidence>
<dbReference type="Gene3D" id="3.50.50.60">
    <property type="entry name" value="FAD/NAD(P)-binding domain"/>
    <property type="match status" value="1"/>
</dbReference>
<dbReference type="Pfam" id="PF16901">
    <property type="entry name" value="DAO_C"/>
    <property type="match status" value="1"/>
</dbReference>
<protein>
    <submittedName>
        <fullName evidence="8">Glycerol-3-phosphate dehydrogenase</fullName>
    </submittedName>
</protein>
<dbReference type="GO" id="GO:0046168">
    <property type="term" value="P:glycerol-3-phosphate catabolic process"/>
    <property type="evidence" value="ECO:0007669"/>
    <property type="project" value="TreeGrafter"/>
</dbReference>
<dbReference type="InterPro" id="IPR000447">
    <property type="entry name" value="G3P_DH_FAD-dep"/>
</dbReference>
<organism evidence="8 9">
    <name type="scientific">Celeribacter baekdonensis</name>
    <dbReference type="NCBI Taxonomy" id="875171"/>
    <lineage>
        <taxon>Bacteria</taxon>
        <taxon>Pseudomonadati</taxon>
        <taxon>Pseudomonadota</taxon>
        <taxon>Alphaproteobacteria</taxon>
        <taxon>Rhodobacterales</taxon>
        <taxon>Roseobacteraceae</taxon>
        <taxon>Celeribacter</taxon>
    </lineage>
</organism>
<evidence type="ECO:0000256" key="2">
    <source>
        <dbReference type="ARBA" id="ARBA00007330"/>
    </source>
</evidence>
<dbReference type="InterPro" id="IPR038299">
    <property type="entry name" value="DAO_C_sf"/>
</dbReference>
<dbReference type="PRINTS" id="PR01001">
    <property type="entry name" value="FADG3PDH"/>
</dbReference>
<evidence type="ECO:0000313" key="9">
    <source>
        <dbReference type="Proteomes" id="UP000182284"/>
    </source>
</evidence>